<dbReference type="OrthoDB" id="418757at2759"/>
<comment type="caution">
    <text evidence="1">The sequence shown here is derived from an EMBL/GenBank/DDBJ whole genome shotgun (WGS) entry which is preliminary data.</text>
</comment>
<gene>
    <name evidence="1" type="ORF">KP509_18G013600</name>
</gene>
<evidence type="ECO:0000313" key="1">
    <source>
        <dbReference type="EMBL" id="KAH7365202.1"/>
    </source>
</evidence>
<keyword evidence="2" id="KW-1185">Reference proteome</keyword>
<reference evidence="1" key="1">
    <citation type="submission" date="2021-08" db="EMBL/GenBank/DDBJ databases">
        <title>WGS assembly of Ceratopteris richardii.</title>
        <authorList>
            <person name="Marchant D.B."/>
            <person name="Chen G."/>
            <person name="Jenkins J."/>
            <person name="Shu S."/>
            <person name="Leebens-Mack J."/>
            <person name="Grimwood J."/>
            <person name="Schmutz J."/>
            <person name="Soltis P."/>
            <person name="Soltis D."/>
            <person name="Chen Z.-H."/>
        </authorList>
    </citation>
    <scope>NUCLEOTIDE SEQUENCE</scope>
    <source>
        <strain evidence="1">Whitten #5841</strain>
        <tissue evidence="1">Leaf</tissue>
    </source>
</reference>
<dbReference type="CDD" id="cd09272">
    <property type="entry name" value="RNase_HI_RT_Ty1"/>
    <property type="match status" value="1"/>
</dbReference>
<dbReference type="PANTHER" id="PTHR11439">
    <property type="entry name" value="GAG-POL-RELATED RETROTRANSPOSON"/>
    <property type="match status" value="1"/>
</dbReference>
<proteinExistence type="predicted"/>
<evidence type="ECO:0008006" key="3">
    <source>
        <dbReference type="Google" id="ProtNLM"/>
    </source>
</evidence>
<organism evidence="1 2">
    <name type="scientific">Ceratopteris richardii</name>
    <name type="common">Triangle waterfern</name>
    <dbReference type="NCBI Taxonomy" id="49495"/>
    <lineage>
        <taxon>Eukaryota</taxon>
        <taxon>Viridiplantae</taxon>
        <taxon>Streptophyta</taxon>
        <taxon>Embryophyta</taxon>
        <taxon>Tracheophyta</taxon>
        <taxon>Polypodiopsida</taxon>
        <taxon>Polypodiidae</taxon>
        <taxon>Polypodiales</taxon>
        <taxon>Pteridineae</taxon>
        <taxon>Pteridaceae</taxon>
        <taxon>Parkerioideae</taxon>
        <taxon>Ceratopteris</taxon>
    </lineage>
</organism>
<name>A0A8T2SPQ8_CERRI</name>
<protein>
    <recommendedName>
        <fullName evidence="3">Polyprotein</fullName>
    </recommendedName>
</protein>
<accession>A0A8T2SPQ8</accession>
<dbReference type="PANTHER" id="PTHR11439:SF467">
    <property type="entry name" value="INTEGRASE CATALYTIC DOMAIN-CONTAINING PROTEIN"/>
    <property type="match status" value="1"/>
</dbReference>
<dbReference type="EMBL" id="CM035423">
    <property type="protein sequence ID" value="KAH7365202.1"/>
    <property type="molecule type" value="Genomic_DNA"/>
</dbReference>
<evidence type="ECO:0000313" key="2">
    <source>
        <dbReference type="Proteomes" id="UP000825935"/>
    </source>
</evidence>
<dbReference type="AlphaFoldDB" id="A0A8T2SPQ8"/>
<dbReference type="Proteomes" id="UP000825935">
    <property type="component" value="Chromosome 18"/>
</dbReference>
<sequence length="292" mass="32341">MKDLGAAEHVLGVRIRRQRDQHILYLSQEKYIEKVLDRFNMADAKPLGVPLQPYVKVSKEDCPKTQEAINDMQNVPYASACGSLMYAMVATRPDIAHSVGVVSRFMANPGKAHWKTIKSILRYLKGTKNKCICYGKDPLELKGFCDSDMAGDVDTCKSTSGYIFTLAGGAVSWCSRLQKIVALSTTEAEYISATEASKEAIWLARLCSEFGLSNKAPMLGCDSQSAICLAKNAMFHARTKHIDVRYHFIREVVEDSLITLVKVHTSQNPADVLTKCLSKAQHELCIQMVGVT</sequence>
<dbReference type="OMA" id="CTIPDIA"/>